<sequence>MEGTDRYLVYTRWRSEEDFRAWMNGPMRQAHTGGGPGGEQRRPAASGSEVWSFEVVQQAGPKAAG</sequence>
<keyword evidence="3" id="KW-0503">Monooxygenase</keyword>
<protein>
    <submittedName>
        <fullName evidence="3">Antibiotic biosynthesis monooxygenase</fullName>
    </submittedName>
</protein>
<evidence type="ECO:0000313" key="3">
    <source>
        <dbReference type="EMBL" id="SFD33574.1"/>
    </source>
</evidence>
<dbReference type="InterPro" id="IPR007138">
    <property type="entry name" value="ABM_dom"/>
</dbReference>
<organism evidence="3 4">
    <name type="scientific">Streptomyces aidingensis</name>
    <dbReference type="NCBI Taxonomy" id="910347"/>
    <lineage>
        <taxon>Bacteria</taxon>
        <taxon>Bacillati</taxon>
        <taxon>Actinomycetota</taxon>
        <taxon>Actinomycetes</taxon>
        <taxon>Kitasatosporales</taxon>
        <taxon>Streptomycetaceae</taxon>
        <taxon>Streptomyces</taxon>
    </lineage>
</organism>
<evidence type="ECO:0000313" key="4">
    <source>
        <dbReference type="Proteomes" id="UP000199207"/>
    </source>
</evidence>
<dbReference type="Pfam" id="PF03992">
    <property type="entry name" value="ABM"/>
    <property type="match status" value="1"/>
</dbReference>
<dbReference type="STRING" id="910347.SAMN05421773_11394"/>
<dbReference type="EMBL" id="FOLM01000013">
    <property type="protein sequence ID" value="SFD33574.1"/>
    <property type="molecule type" value="Genomic_DNA"/>
</dbReference>
<accession>A0A1I1RGV8</accession>
<reference evidence="3 4" key="1">
    <citation type="submission" date="2016-10" db="EMBL/GenBank/DDBJ databases">
        <authorList>
            <person name="de Groot N.N."/>
        </authorList>
    </citation>
    <scope>NUCLEOTIDE SEQUENCE [LARGE SCALE GENOMIC DNA]</scope>
    <source>
        <strain evidence="3 4">CGMCC 4.5739</strain>
    </source>
</reference>
<gene>
    <name evidence="3" type="ORF">SAMN05421773_11394</name>
</gene>
<feature type="region of interest" description="Disordered" evidence="1">
    <location>
        <begin position="25"/>
        <end position="50"/>
    </location>
</feature>
<dbReference type="Proteomes" id="UP000199207">
    <property type="component" value="Unassembled WGS sequence"/>
</dbReference>
<dbReference type="PROSITE" id="PS51725">
    <property type="entry name" value="ABM"/>
    <property type="match status" value="1"/>
</dbReference>
<keyword evidence="3" id="KW-0560">Oxidoreductase</keyword>
<dbReference type="AlphaFoldDB" id="A0A1I1RGV8"/>
<evidence type="ECO:0000256" key="1">
    <source>
        <dbReference type="SAM" id="MobiDB-lite"/>
    </source>
</evidence>
<proteinExistence type="predicted"/>
<dbReference type="OrthoDB" id="5518003at2"/>
<feature type="domain" description="ABM" evidence="2">
    <location>
        <begin position="1"/>
        <end position="50"/>
    </location>
</feature>
<dbReference type="Gene3D" id="3.30.70.100">
    <property type="match status" value="1"/>
</dbReference>
<dbReference type="GO" id="GO:0004497">
    <property type="term" value="F:monooxygenase activity"/>
    <property type="evidence" value="ECO:0007669"/>
    <property type="project" value="UniProtKB-KW"/>
</dbReference>
<dbReference type="InterPro" id="IPR011008">
    <property type="entry name" value="Dimeric_a/b-barrel"/>
</dbReference>
<name>A0A1I1RGV8_9ACTN</name>
<keyword evidence="4" id="KW-1185">Reference proteome</keyword>
<evidence type="ECO:0000259" key="2">
    <source>
        <dbReference type="PROSITE" id="PS51725"/>
    </source>
</evidence>
<dbReference type="SUPFAM" id="SSF54909">
    <property type="entry name" value="Dimeric alpha+beta barrel"/>
    <property type="match status" value="1"/>
</dbReference>